<dbReference type="Proteomes" id="UP001208017">
    <property type="component" value="Unassembled WGS sequence"/>
</dbReference>
<dbReference type="Pfam" id="PF07872">
    <property type="entry name" value="DUF1659"/>
    <property type="match status" value="1"/>
</dbReference>
<protein>
    <submittedName>
        <fullName evidence="2">DUF1659 domain-containing protein</fullName>
    </submittedName>
</protein>
<keyword evidence="3" id="KW-1185">Reference proteome</keyword>
<sequence>MIEINQNHSTMVLNLQYGTNEEGTPLFKDKTYSKVRPDITEDELYAVGEALASLSAWALHHVQRVDREDIVKTA</sequence>
<dbReference type="EMBL" id="JAPMLT010000008">
    <property type="protein sequence ID" value="MCX7571125.1"/>
    <property type="molecule type" value="Genomic_DNA"/>
</dbReference>
<evidence type="ECO:0000313" key="3">
    <source>
        <dbReference type="Proteomes" id="UP001208017"/>
    </source>
</evidence>
<accession>A0ABT3X2I1</accession>
<proteinExistence type="predicted"/>
<gene>
    <name evidence="2" type="ORF">OS242_14330</name>
</gene>
<evidence type="ECO:0000259" key="1">
    <source>
        <dbReference type="Pfam" id="PF07872"/>
    </source>
</evidence>
<name>A0ABT3X2I1_9BACL</name>
<evidence type="ECO:0000313" key="2">
    <source>
        <dbReference type="EMBL" id="MCX7571125.1"/>
    </source>
</evidence>
<dbReference type="InterPro" id="IPR012454">
    <property type="entry name" value="DUF1659"/>
</dbReference>
<dbReference type="RefSeq" id="WP_267152368.1">
    <property type="nucleotide sequence ID" value="NZ_JAPMLT010000008.1"/>
</dbReference>
<organism evidence="2 3">
    <name type="scientific">Tumebacillus lacus</name>
    <dbReference type="NCBI Taxonomy" id="2995335"/>
    <lineage>
        <taxon>Bacteria</taxon>
        <taxon>Bacillati</taxon>
        <taxon>Bacillota</taxon>
        <taxon>Bacilli</taxon>
        <taxon>Bacillales</taxon>
        <taxon>Alicyclobacillaceae</taxon>
        <taxon>Tumebacillus</taxon>
    </lineage>
</organism>
<feature type="domain" description="DUF1659" evidence="1">
    <location>
        <begin position="4"/>
        <end position="71"/>
    </location>
</feature>
<reference evidence="2 3" key="1">
    <citation type="submission" date="2022-11" db="EMBL/GenBank/DDBJ databases">
        <title>Study of microbial diversity in lake waters.</title>
        <authorList>
            <person name="Zhang J."/>
        </authorList>
    </citation>
    <scope>NUCLEOTIDE SEQUENCE [LARGE SCALE GENOMIC DNA]</scope>
    <source>
        <strain evidence="2 3">DT12</strain>
    </source>
</reference>
<comment type="caution">
    <text evidence="2">The sequence shown here is derived from an EMBL/GenBank/DDBJ whole genome shotgun (WGS) entry which is preliminary data.</text>
</comment>